<name>A0A7Y6PDE2_PHOVU</name>
<evidence type="ECO:0000313" key="1">
    <source>
        <dbReference type="EMBL" id="NVB73794.1"/>
    </source>
</evidence>
<proteinExistence type="predicted"/>
<dbReference type="Proteomes" id="UP000524321">
    <property type="component" value="Unassembled WGS sequence"/>
</dbReference>
<sequence>MAVTIKNTNYDGEVLDRILTKAATGNELVQKGLINLVPNVTKKYSIPRLKTNKMLRKRVEQPEDKDSKGDFIYSEKVLEPKDFMAFTTFNPRSFEQIWRPFQPKGELVFRELPPNVQNVLLKALSDQVDFELGYHFVNGIYVDDEEDDEHLFNGILMRVYEDPEVIRVNSPKDDTMIERLMRVRKATPQVLRNNPNFVYIMSVDDADRYDDELILREGKGVNWTDTSAMRFKGTTIKTVSSWPDGLIIGTVATPTEQSNFWGAVNLQNDFNVIQIDKLTNAGERYFFKMLMTADTNTAFGEEVVMLDAREGNVITTSNTTITMKSQDDAIELTPGTDQTYTIEAAAVHAGARLSVSNKSAEHKATVQSTEVAPGKTVSLYYDGKSWFEGDVKEITLSSDLAGQESKAAVSASAESLEV</sequence>
<dbReference type="EMBL" id="JABWDJ010000031">
    <property type="protein sequence ID" value="NVB73794.1"/>
    <property type="molecule type" value="Genomic_DNA"/>
</dbReference>
<gene>
    <name evidence="1" type="ORF">HUV05_09730</name>
</gene>
<reference evidence="1 2" key="2">
    <citation type="submission" date="2020-07" db="EMBL/GenBank/DDBJ databases">
        <title>Bacterial metabolism rescues the inhibition of intestinal drug absorption by food and drug additives.</title>
        <authorList>
            <person name="Zou L."/>
            <person name="Spanogiannopoulos P."/>
            <person name="Chien H.-C."/>
            <person name="Pieper L.M."/>
            <person name="Cai W."/>
            <person name="Khuri N."/>
            <person name="Pottel J."/>
            <person name="Vora B."/>
            <person name="Ni Z."/>
            <person name="Tsakalozou E."/>
            <person name="Zhang W."/>
            <person name="Shoichet B.K."/>
            <person name="Giacomini K.M."/>
            <person name="Turnbaugh P.J."/>
        </authorList>
    </citation>
    <scope>NUCLEOTIDE SEQUENCE [LARGE SCALE GENOMIC DNA]</scope>
    <source>
        <strain evidence="1 2">B33</strain>
    </source>
</reference>
<comment type="caution">
    <text evidence="1">The sequence shown here is derived from an EMBL/GenBank/DDBJ whole genome shotgun (WGS) entry which is preliminary data.</text>
</comment>
<dbReference type="RefSeq" id="WP_176350510.1">
    <property type="nucleotide sequence ID" value="NZ_JABWDJ010000031.1"/>
</dbReference>
<dbReference type="AlphaFoldDB" id="A0A7Y6PDE2"/>
<reference evidence="1 2" key="1">
    <citation type="submission" date="2020-04" db="EMBL/GenBank/DDBJ databases">
        <authorList>
            <person name="Pieper L."/>
        </authorList>
    </citation>
    <scope>NUCLEOTIDE SEQUENCE [LARGE SCALE GENOMIC DNA]</scope>
    <source>
        <strain evidence="1 2">B33</strain>
    </source>
</reference>
<protein>
    <submittedName>
        <fullName evidence="1">Uncharacterized protein</fullName>
    </submittedName>
</protein>
<accession>A0A7Y6PDE2</accession>
<organism evidence="1 2">
    <name type="scientific">Phocaeicola vulgatus</name>
    <name type="common">Bacteroides vulgatus</name>
    <dbReference type="NCBI Taxonomy" id="821"/>
    <lineage>
        <taxon>Bacteria</taxon>
        <taxon>Pseudomonadati</taxon>
        <taxon>Bacteroidota</taxon>
        <taxon>Bacteroidia</taxon>
        <taxon>Bacteroidales</taxon>
        <taxon>Bacteroidaceae</taxon>
        <taxon>Phocaeicola</taxon>
    </lineage>
</organism>
<evidence type="ECO:0000313" key="2">
    <source>
        <dbReference type="Proteomes" id="UP000524321"/>
    </source>
</evidence>